<dbReference type="Proteomes" id="UP001396334">
    <property type="component" value="Unassembled WGS sequence"/>
</dbReference>
<proteinExistence type="predicted"/>
<protein>
    <submittedName>
        <fullName evidence="1">Uncharacterized protein</fullName>
    </submittedName>
</protein>
<evidence type="ECO:0000313" key="1">
    <source>
        <dbReference type="EMBL" id="KAK9047462.1"/>
    </source>
</evidence>
<gene>
    <name evidence="1" type="ORF">V6N11_053306</name>
</gene>
<name>A0ABR2UCV8_9ROSI</name>
<evidence type="ECO:0000313" key="2">
    <source>
        <dbReference type="Proteomes" id="UP001396334"/>
    </source>
</evidence>
<accession>A0ABR2UCV8</accession>
<sequence>MKRPGAVTRTLTHRVTHPSVREPALLNPDPTMCPALAHAETINRHVSEGQNNVDRVTVSVSSCQSQSFVCHHEETEGDSVVSGELSEFKKSTIIERCVDKNLT</sequence>
<keyword evidence="2" id="KW-1185">Reference proteome</keyword>
<organism evidence="1 2">
    <name type="scientific">Hibiscus sabdariffa</name>
    <name type="common">roselle</name>
    <dbReference type="NCBI Taxonomy" id="183260"/>
    <lineage>
        <taxon>Eukaryota</taxon>
        <taxon>Viridiplantae</taxon>
        <taxon>Streptophyta</taxon>
        <taxon>Embryophyta</taxon>
        <taxon>Tracheophyta</taxon>
        <taxon>Spermatophyta</taxon>
        <taxon>Magnoliopsida</taxon>
        <taxon>eudicotyledons</taxon>
        <taxon>Gunneridae</taxon>
        <taxon>Pentapetalae</taxon>
        <taxon>rosids</taxon>
        <taxon>malvids</taxon>
        <taxon>Malvales</taxon>
        <taxon>Malvaceae</taxon>
        <taxon>Malvoideae</taxon>
        <taxon>Hibiscus</taxon>
    </lineage>
</organism>
<comment type="caution">
    <text evidence="1">The sequence shown here is derived from an EMBL/GenBank/DDBJ whole genome shotgun (WGS) entry which is preliminary data.</text>
</comment>
<reference evidence="1 2" key="1">
    <citation type="journal article" date="2024" name="G3 (Bethesda)">
        <title>Genome assembly of Hibiscus sabdariffa L. provides insights into metabolisms of medicinal natural products.</title>
        <authorList>
            <person name="Kim T."/>
        </authorList>
    </citation>
    <scope>NUCLEOTIDE SEQUENCE [LARGE SCALE GENOMIC DNA]</scope>
    <source>
        <strain evidence="1">TK-2024</strain>
        <tissue evidence="1">Old leaves</tissue>
    </source>
</reference>
<dbReference type="EMBL" id="JBBPBN010000001">
    <property type="protein sequence ID" value="KAK9047462.1"/>
    <property type="molecule type" value="Genomic_DNA"/>
</dbReference>